<dbReference type="PANTHER" id="PTHR12811">
    <property type="entry name" value="VACUOLAR PROTEIN SORTING VPS16"/>
    <property type="match status" value="1"/>
</dbReference>
<dbReference type="Pfam" id="PF04841">
    <property type="entry name" value="Vps16_N"/>
    <property type="match status" value="1"/>
</dbReference>
<evidence type="ECO:0000313" key="5">
    <source>
        <dbReference type="EMBL" id="OCH89347.1"/>
    </source>
</evidence>
<dbReference type="InterPro" id="IPR038132">
    <property type="entry name" value="Vps16_C_sf"/>
</dbReference>
<dbReference type="GO" id="GO:0042144">
    <property type="term" value="P:vacuole fusion, non-autophagic"/>
    <property type="evidence" value="ECO:0007669"/>
    <property type="project" value="TreeGrafter"/>
</dbReference>
<keyword evidence="2" id="KW-0653">Protein transport</keyword>
<evidence type="ECO:0000259" key="3">
    <source>
        <dbReference type="Pfam" id="PF04840"/>
    </source>
</evidence>
<feature type="domain" description="Vps16 N-terminal" evidence="4">
    <location>
        <begin position="5"/>
        <end position="415"/>
    </location>
</feature>
<proteinExistence type="inferred from homology"/>
<organism evidence="5 6">
    <name type="scientific">Obba rivulosa</name>
    <dbReference type="NCBI Taxonomy" id="1052685"/>
    <lineage>
        <taxon>Eukaryota</taxon>
        <taxon>Fungi</taxon>
        <taxon>Dikarya</taxon>
        <taxon>Basidiomycota</taxon>
        <taxon>Agaricomycotina</taxon>
        <taxon>Agaricomycetes</taxon>
        <taxon>Polyporales</taxon>
        <taxon>Gelatoporiaceae</taxon>
        <taxon>Obba</taxon>
    </lineage>
</organism>
<dbReference type="EMBL" id="KV722429">
    <property type="protein sequence ID" value="OCH89347.1"/>
    <property type="molecule type" value="Genomic_DNA"/>
</dbReference>
<gene>
    <name evidence="5" type="ORF">OBBRIDRAFT_756726</name>
</gene>
<keyword evidence="6" id="KW-1185">Reference proteome</keyword>
<feature type="domain" description="Vps16 C-terminal" evidence="3">
    <location>
        <begin position="523"/>
        <end position="831"/>
    </location>
</feature>
<dbReference type="InterPro" id="IPR006926">
    <property type="entry name" value="Vps16_N"/>
</dbReference>
<dbReference type="InterPro" id="IPR006925">
    <property type="entry name" value="Vps16_C"/>
</dbReference>
<dbReference type="OrthoDB" id="1792at2759"/>
<evidence type="ECO:0000313" key="6">
    <source>
        <dbReference type="Proteomes" id="UP000250043"/>
    </source>
</evidence>
<protein>
    <recommendedName>
        <fullName evidence="2">Probable vacuolar protein sorting-associated protein 16 homolog</fullName>
    </recommendedName>
</protein>
<dbReference type="PIRSF" id="PIRSF007949">
    <property type="entry name" value="VPS16"/>
    <property type="match status" value="1"/>
</dbReference>
<dbReference type="GO" id="GO:0030897">
    <property type="term" value="C:HOPS complex"/>
    <property type="evidence" value="ECO:0007669"/>
    <property type="project" value="TreeGrafter"/>
</dbReference>
<sequence length="846" mass="94392">MAEHPTTTWEAMQDASVFYRRHQVYSIPGKLPNLGDFIVAGCRYGGPIALMRDMNKLIALNRATPVLAKTQIQVYSSAGEGLLLLSWDQGKIVRFGWTGDERLVVLNEEGVYRLYDLQGDYQQYSLGSEAGELGIVDARIHESGLVALTGSLTLLEVRGWDGAKPLTLANPGISQPPFSWAVIPPDLTISRHVEVLLSVDQTIYSVDNLESIDQRLSRGPFTHVSPSPNGKSLALLLSTGLLWVVSTDFQRSLAEFDTHNVIGAEGDVRQVEWCGNDAVLVTWDSLALLVGPFGDTLQWFYRGPTFAITETDGVRLLSPDSCDFIQKVPASSVSVFRPGSTSPSAILYNAWENFTRRSPKADESIRSIRPDLGAAVNECIDAAGREWEPFWQRRLLNAAKFGRAFLDLYDPADFVNMGQALKVLNAVRFYDIGIPLTYTQYTQLSSSSLIDRLTARNLHALALRISSFLSLRPDAVLRHWACAKILRSKPTATGTGKDAELDGDDAVCRSIVEKFESLGGGSVSFADIAKRAWEAGRIELATKLLDHEPRASDQVPLLLNMKEDRLALTKAVESGDTDLVYHVLLHLQKRLPLGTFFRLIEEGGSHLALASKLLQVYAREQNRDMLRDFYYSDDRRVESAVLCLEEANAMVDPTAKITTVKTAQKFFSDDKERSFEAKMMDESARLLALQQQLEKDVDGKMSFFGQSVSETIRTCLVSGMSKRADKIKSDFKVSDKRFWYIKLQALTSIRDFEGLEAFARSKRSPIGYEAFVRHLVDKGHSNEAVAYVARCDAHKRVDLYVLCGEWRMAAKECKDRGDRTKLEQLRKSCPNSLIARELEQIAASMK</sequence>
<accession>A0A8E2AZB3</accession>
<dbReference type="Pfam" id="PF04840">
    <property type="entry name" value="Vps16_C"/>
    <property type="match status" value="1"/>
</dbReference>
<dbReference type="SUPFAM" id="SSF50978">
    <property type="entry name" value="WD40 repeat-like"/>
    <property type="match status" value="1"/>
</dbReference>
<reference evidence="5 6" key="1">
    <citation type="submission" date="2016-07" db="EMBL/GenBank/DDBJ databases">
        <title>Draft genome of the white-rot fungus Obba rivulosa 3A-2.</title>
        <authorList>
            <consortium name="DOE Joint Genome Institute"/>
            <person name="Miettinen O."/>
            <person name="Riley R."/>
            <person name="Acob R."/>
            <person name="Barry K."/>
            <person name="Cullen D."/>
            <person name="De Vries R."/>
            <person name="Hainaut M."/>
            <person name="Hatakka A."/>
            <person name="Henrissat B."/>
            <person name="Hilden K."/>
            <person name="Kuo R."/>
            <person name="Labutti K."/>
            <person name="Lipzen A."/>
            <person name="Makela M.R."/>
            <person name="Sandor L."/>
            <person name="Spatafora J.W."/>
            <person name="Grigoriev I.V."/>
            <person name="Hibbett D.S."/>
        </authorList>
    </citation>
    <scope>NUCLEOTIDE SEQUENCE [LARGE SCALE GENOMIC DNA]</scope>
    <source>
        <strain evidence="5 6">3A-2</strain>
    </source>
</reference>
<dbReference type="AlphaFoldDB" id="A0A8E2AZB3"/>
<dbReference type="FunFam" id="1.10.150.780:FF:000001">
    <property type="entry name" value="Vacuolar protein sorting-associated protein 16 homolog"/>
    <property type="match status" value="1"/>
</dbReference>
<dbReference type="GO" id="GO:0016197">
    <property type="term" value="P:endosomal transport"/>
    <property type="evidence" value="ECO:0007669"/>
    <property type="project" value="TreeGrafter"/>
</dbReference>
<evidence type="ECO:0000256" key="2">
    <source>
        <dbReference type="PIRNR" id="PIRNR007949"/>
    </source>
</evidence>
<dbReference type="InterPro" id="IPR036322">
    <property type="entry name" value="WD40_repeat_dom_sf"/>
</dbReference>
<keyword evidence="2" id="KW-0813">Transport</keyword>
<name>A0A8E2AZB3_9APHY</name>
<dbReference type="Proteomes" id="UP000250043">
    <property type="component" value="Unassembled WGS sequence"/>
</dbReference>
<dbReference type="GO" id="GO:0003779">
    <property type="term" value="F:actin binding"/>
    <property type="evidence" value="ECO:0007669"/>
    <property type="project" value="TreeGrafter"/>
</dbReference>
<dbReference type="InterPro" id="IPR016534">
    <property type="entry name" value="VPS16"/>
</dbReference>
<dbReference type="GO" id="GO:0098588">
    <property type="term" value="C:bounding membrane of organelle"/>
    <property type="evidence" value="ECO:0007669"/>
    <property type="project" value="UniProtKB-ARBA"/>
</dbReference>
<comment type="similarity">
    <text evidence="1 2">Belongs to the VPS16 family.</text>
</comment>
<comment type="function">
    <text evidence="2">Essential for vacuolar protein sorting. Required for vacuole biogenesis, stability and to maintain vacuole morphology.</text>
</comment>
<dbReference type="PANTHER" id="PTHR12811:SF0">
    <property type="entry name" value="VACUOLAR PROTEIN SORTING-ASSOCIATED PROTEIN 16 HOMOLOG"/>
    <property type="match status" value="1"/>
</dbReference>
<evidence type="ECO:0000256" key="1">
    <source>
        <dbReference type="ARBA" id="ARBA00009250"/>
    </source>
</evidence>
<dbReference type="Gene3D" id="1.10.150.780">
    <property type="entry name" value="Vps16, C-terminal region"/>
    <property type="match status" value="1"/>
</dbReference>
<dbReference type="GO" id="GO:0005768">
    <property type="term" value="C:endosome"/>
    <property type="evidence" value="ECO:0007669"/>
    <property type="project" value="UniProtKB-ARBA"/>
</dbReference>
<evidence type="ECO:0000259" key="4">
    <source>
        <dbReference type="Pfam" id="PF04841"/>
    </source>
</evidence>
<dbReference type="GO" id="GO:0006886">
    <property type="term" value="P:intracellular protein transport"/>
    <property type="evidence" value="ECO:0007669"/>
    <property type="project" value="InterPro"/>
</dbReference>